<reference evidence="8" key="1">
    <citation type="journal article" date="2019" name="Int. J. Syst. Evol. Microbiol.">
        <title>The Global Catalogue of Microorganisms (GCM) 10K type strain sequencing project: providing services to taxonomists for standard genome sequencing and annotation.</title>
        <authorList>
            <consortium name="The Broad Institute Genomics Platform"/>
            <consortium name="The Broad Institute Genome Sequencing Center for Infectious Disease"/>
            <person name="Wu L."/>
            <person name="Ma J."/>
        </authorList>
    </citation>
    <scope>NUCLEOTIDE SEQUENCE [LARGE SCALE GENOMIC DNA]</scope>
    <source>
        <strain evidence="8">NCAIM B.02333</strain>
    </source>
</reference>
<feature type="transmembrane region" description="Helical" evidence="6">
    <location>
        <begin position="96"/>
        <end position="116"/>
    </location>
</feature>
<evidence type="ECO:0000256" key="1">
    <source>
        <dbReference type="ARBA" id="ARBA00004651"/>
    </source>
</evidence>
<dbReference type="EMBL" id="JBHRWW010000003">
    <property type="protein sequence ID" value="MFC3687990.1"/>
    <property type="molecule type" value="Genomic_DNA"/>
</dbReference>
<keyword evidence="2" id="KW-1003">Cell membrane</keyword>
<proteinExistence type="predicted"/>
<dbReference type="Proteomes" id="UP001595685">
    <property type="component" value="Unassembled WGS sequence"/>
</dbReference>
<keyword evidence="8" id="KW-1185">Reference proteome</keyword>
<feature type="transmembrane region" description="Helical" evidence="6">
    <location>
        <begin position="212"/>
        <end position="232"/>
    </location>
</feature>
<comment type="caution">
    <text evidence="7">The sequence shown here is derived from an EMBL/GenBank/DDBJ whole genome shotgun (WGS) entry which is preliminary data.</text>
</comment>
<feature type="transmembrane region" description="Helical" evidence="6">
    <location>
        <begin position="291"/>
        <end position="311"/>
    </location>
</feature>
<dbReference type="InterPro" id="IPR001851">
    <property type="entry name" value="ABC_transp_permease"/>
</dbReference>
<feature type="transmembrane region" description="Helical" evidence="6">
    <location>
        <begin position="123"/>
        <end position="140"/>
    </location>
</feature>
<keyword evidence="5 6" id="KW-0472">Membrane</keyword>
<name>A0ABV7WE31_9MICO</name>
<evidence type="ECO:0000256" key="4">
    <source>
        <dbReference type="ARBA" id="ARBA00022989"/>
    </source>
</evidence>
<accession>A0ABV7WE31</accession>
<keyword evidence="3 6" id="KW-0812">Transmembrane</keyword>
<feature type="transmembrane region" description="Helical" evidence="6">
    <location>
        <begin position="266"/>
        <end position="285"/>
    </location>
</feature>
<evidence type="ECO:0000256" key="3">
    <source>
        <dbReference type="ARBA" id="ARBA00022692"/>
    </source>
</evidence>
<sequence length="333" mass="33162">MPELLSTTASRSVRRAGLLWLLAVGLVVVAAVAVPAFRTPVSVGSLLASMAPVLLIATGQAVAVLSGGIDLSVGAVAGLTTVVLSLYLAVPGGAPVALALALVVGLVVGLLNGAGVLAGVNPLLMTFAAAGIVQGAALLLQSTPDAATPFELVRVLGTSVGPVPLLAVVALVALVAAWWWTSQSRLGRVVQAAGYDQRTAVRLGLPVRRATLAAFALSGLFAALGGVAIVTRTFTADALVGSSAVIDSIATVLVAGIAITGGVGSVLSVLPAAVVVAVVGQVITLTGTDPYYQTIFKGVLLLLAMGVYQLAGDGLRVPWRLGRPALVRPAGLA</sequence>
<keyword evidence="4 6" id="KW-1133">Transmembrane helix</keyword>
<protein>
    <submittedName>
        <fullName evidence="7">ABC transporter permease</fullName>
    </submittedName>
</protein>
<evidence type="ECO:0000313" key="7">
    <source>
        <dbReference type="EMBL" id="MFC3687990.1"/>
    </source>
</evidence>
<evidence type="ECO:0000256" key="2">
    <source>
        <dbReference type="ARBA" id="ARBA00022475"/>
    </source>
</evidence>
<feature type="transmembrane region" description="Helical" evidence="6">
    <location>
        <begin position="160"/>
        <end position="180"/>
    </location>
</feature>
<comment type="subcellular location">
    <subcellularLocation>
        <location evidence="1">Cell membrane</location>
        <topology evidence="1">Multi-pass membrane protein</topology>
    </subcellularLocation>
</comment>
<dbReference type="Pfam" id="PF02653">
    <property type="entry name" value="BPD_transp_2"/>
    <property type="match status" value="1"/>
</dbReference>
<feature type="transmembrane region" description="Helical" evidence="6">
    <location>
        <begin position="43"/>
        <end position="64"/>
    </location>
</feature>
<organism evidence="7 8">
    <name type="scientific">Aquipuribacter hungaricus</name>
    <dbReference type="NCBI Taxonomy" id="545624"/>
    <lineage>
        <taxon>Bacteria</taxon>
        <taxon>Bacillati</taxon>
        <taxon>Actinomycetota</taxon>
        <taxon>Actinomycetes</taxon>
        <taxon>Micrococcales</taxon>
        <taxon>Intrasporangiaceae</taxon>
        <taxon>Aquipuribacter</taxon>
    </lineage>
</organism>
<evidence type="ECO:0000313" key="8">
    <source>
        <dbReference type="Proteomes" id="UP001595685"/>
    </source>
</evidence>
<evidence type="ECO:0000256" key="5">
    <source>
        <dbReference type="ARBA" id="ARBA00023136"/>
    </source>
</evidence>
<dbReference type="RefSeq" id="WP_340293122.1">
    <property type="nucleotide sequence ID" value="NZ_JBBEOI010000096.1"/>
</dbReference>
<dbReference type="PANTHER" id="PTHR32196">
    <property type="entry name" value="ABC TRANSPORTER PERMEASE PROTEIN YPHD-RELATED-RELATED"/>
    <property type="match status" value="1"/>
</dbReference>
<feature type="transmembrane region" description="Helical" evidence="6">
    <location>
        <begin position="18"/>
        <end position="37"/>
    </location>
</feature>
<gene>
    <name evidence="7" type="ORF">ACFOLH_06505</name>
</gene>
<evidence type="ECO:0000256" key="6">
    <source>
        <dbReference type="SAM" id="Phobius"/>
    </source>
</evidence>